<keyword evidence="1" id="KW-1133">Transmembrane helix</keyword>
<dbReference type="RefSeq" id="XP_020301001.1">
    <property type="nucleotide sequence ID" value="XM_020448883.1"/>
</dbReference>
<dbReference type="KEGG" id="loa:LOAG_14988"/>
<accession>A0A1S0THZ8</accession>
<dbReference type="OrthoDB" id="2985014at2759"/>
<keyword evidence="1" id="KW-0472">Membrane</keyword>
<sequence length="86" mass="8901">MTAEVQATALLGSARFNLALIGFLGCVVIYALRTDVSFAIVCMVNSTAVEMLSGTGGANITKKASACALHGDSESTEKDTVCLSFH</sequence>
<proteinExistence type="predicted"/>
<organism evidence="2">
    <name type="scientific">Loa loa</name>
    <name type="common">Eye worm</name>
    <name type="synonym">Filaria loa</name>
    <dbReference type="NCBI Taxonomy" id="7209"/>
    <lineage>
        <taxon>Eukaryota</taxon>
        <taxon>Metazoa</taxon>
        <taxon>Ecdysozoa</taxon>
        <taxon>Nematoda</taxon>
        <taxon>Chromadorea</taxon>
        <taxon>Rhabditida</taxon>
        <taxon>Spirurina</taxon>
        <taxon>Spiruromorpha</taxon>
        <taxon>Filarioidea</taxon>
        <taxon>Onchocercidae</taxon>
        <taxon>Loa</taxon>
    </lineage>
</organism>
<protein>
    <submittedName>
        <fullName evidence="2">Uncharacterized protein</fullName>
    </submittedName>
</protein>
<evidence type="ECO:0000313" key="2">
    <source>
        <dbReference type="EMBL" id="EFO13540.2"/>
    </source>
</evidence>
<gene>
    <name evidence="2" type="ORF">LOAG_14988</name>
</gene>
<dbReference type="CTD" id="9952473"/>
<evidence type="ECO:0000256" key="1">
    <source>
        <dbReference type="SAM" id="Phobius"/>
    </source>
</evidence>
<dbReference type="AlphaFoldDB" id="A0A1S0THZ8"/>
<feature type="transmembrane region" description="Helical" evidence="1">
    <location>
        <begin position="12"/>
        <end position="32"/>
    </location>
</feature>
<dbReference type="EMBL" id="JH712868">
    <property type="protein sequence ID" value="EFO13540.2"/>
    <property type="molecule type" value="Genomic_DNA"/>
</dbReference>
<dbReference type="InParanoid" id="A0A1S0THZ8"/>
<keyword evidence="1" id="KW-0812">Transmembrane</keyword>
<dbReference type="GeneID" id="9952473"/>
<reference evidence="2" key="1">
    <citation type="submission" date="2012-04" db="EMBL/GenBank/DDBJ databases">
        <title>The Genome Sequence of Loa loa.</title>
        <authorList>
            <consortium name="The Broad Institute Genome Sequencing Platform"/>
            <consortium name="Broad Institute Genome Sequencing Center for Infectious Disease"/>
            <person name="Nutman T.B."/>
            <person name="Fink D.L."/>
            <person name="Russ C."/>
            <person name="Young S."/>
            <person name="Zeng Q."/>
            <person name="Gargeya S."/>
            <person name="Alvarado L."/>
            <person name="Berlin A."/>
            <person name="Chapman S.B."/>
            <person name="Chen Z."/>
            <person name="Freedman E."/>
            <person name="Gellesch M."/>
            <person name="Goldberg J."/>
            <person name="Griggs A."/>
            <person name="Gujja S."/>
            <person name="Heilman E.R."/>
            <person name="Heiman D."/>
            <person name="Howarth C."/>
            <person name="Mehta T."/>
            <person name="Neiman D."/>
            <person name="Pearson M."/>
            <person name="Roberts A."/>
            <person name="Saif S."/>
            <person name="Shea T."/>
            <person name="Shenoy N."/>
            <person name="Sisk P."/>
            <person name="Stolte C."/>
            <person name="Sykes S."/>
            <person name="White J."/>
            <person name="Yandava C."/>
            <person name="Haas B."/>
            <person name="Henn M.R."/>
            <person name="Nusbaum C."/>
            <person name="Birren B."/>
        </authorList>
    </citation>
    <scope>NUCLEOTIDE SEQUENCE [LARGE SCALE GENOMIC DNA]</scope>
</reference>
<name>A0A1S0THZ8_LOALO</name>